<reference evidence="15" key="1">
    <citation type="submission" date="2025-08" db="UniProtKB">
        <authorList>
            <consortium name="RefSeq"/>
        </authorList>
    </citation>
    <scope>IDENTIFICATION</scope>
</reference>
<evidence type="ECO:0000256" key="4">
    <source>
        <dbReference type="ARBA" id="ARBA00038182"/>
    </source>
</evidence>
<comment type="catalytic activity">
    <reaction evidence="6">
        <text>dopamine + (9Z)-octadecenoyl-CoA = N-(9Z-octadecanoyl)-dopamine + CoA + H(+)</text>
        <dbReference type="Rhea" id="RHEA:51380"/>
        <dbReference type="ChEBI" id="CHEBI:15378"/>
        <dbReference type="ChEBI" id="CHEBI:31883"/>
        <dbReference type="ChEBI" id="CHEBI:57287"/>
        <dbReference type="ChEBI" id="CHEBI:57387"/>
        <dbReference type="ChEBI" id="CHEBI:59905"/>
    </reaction>
    <physiologicalReaction direction="left-to-right" evidence="6">
        <dbReference type="Rhea" id="RHEA:51381"/>
    </physiologicalReaction>
</comment>
<comment type="similarity">
    <text evidence="4">Belongs to the acetyltransferase family. AANAT subfamily.</text>
</comment>
<keyword evidence="2" id="KW-0012">Acyltransferase</keyword>
<dbReference type="Proteomes" id="UP000694920">
    <property type="component" value="Unplaced"/>
</dbReference>
<dbReference type="Gene3D" id="3.40.630.30">
    <property type="match status" value="1"/>
</dbReference>
<comment type="catalytic activity">
    <reaction evidence="12">
        <text>dopamine + hexadecanoyl-CoA = N-hexadecanoyl-dopamine + CoA + H(+)</text>
        <dbReference type="Rhea" id="RHEA:51376"/>
        <dbReference type="ChEBI" id="CHEBI:15378"/>
        <dbReference type="ChEBI" id="CHEBI:57287"/>
        <dbReference type="ChEBI" id="CHEBI:57379"/>
        <dbReference type="ChEBI" id="CHEBI:59905"/>
        <dbReference type="ChEBI" id="CHEBI:134058"/>
    </reaction>
    <physiologicalReaction direction="left-to-right" evidence="12">
        <dbReference type="Rhea" id="RHEA:51377"/>
    </physiologicalReaction>
</comment>
<protein>
    <recommendedName>
        <fullName evidence="5">aralkylamine N-acetyltransferase</fullName>
        <ecNumber evidence="5">2.3.1.87</ecNumber>
    </recommendedName>
</protein>
<dbReference type="RefSeq" id="XP_015587183.1">
    <property type="nucleotide sequence ID" value="XM_015731697.1"/>
</dbReference>
<evidence type="ECO:0000256" key="9">
    <source>
        <dbReference type="ARBA" id="ARBA00051711"/>
    </source>
</evidence>
<comment type="pathway">
    <text evidence="3">Aromatic compound metabolism; melatonin biosynthesis; melatonin from serotonin: step 1/2.</text>
</comment>
<comment type="catalytic activity">
    <reaction evidence="8">
        <text>serotonin + (5Z,8Z,11Z,14Z)-eicosatetraenoyl-CoA = N-[(5Z,8Z,11Z,14Z)-eicosatetraenoyl]-serotonin + CoA + H(+)</text>
        <dbReference type="Rhea" id="RHEA:51396"/>
        <dbReference type="ChEBI" id="CHEBI:15378"/>
        <dbReference type="ChEBI" id="CHEBI:57287"/>
        <dbReference type="ChEBI" id="CHEBI:57368"/>
        <dbReference type="ChEBI" id="CHEBI:132255"/>
        <dbReference type="ChEBI" id="CHEBI:350546"/>
    </reaction>
    <physiologicalReaction direction="left-to-right" evidence="8">
        <dbReference type="Rhea" id="RHEA:51397"/>
    </physiologicalReaction>
</comment>
<keyword evidence="1" id="KW-0808">Transferase</keyword>
<evidence type="ECO:0000256" key="12">
    <source>
        <dbReference type="ARBA" id="ARBA00052335"/>
    </source>
</evidence>
<evidence type="ECO:0000256" key="13">
    <source>
        <dbReference type="ARBA" id="ARBA00052491"/>
    </source>
</evidence>
<gene>
    <name evidence="15" type="primary">LOC107263961</name>
</gene>
<evidence type="ECO:0000256" key="8">
    <source>
        <dbReference type="ARBA" id="ARBA00051284"/>
    </source>
</evidence>
<evidence type="ECO:0000313" key="15">
    <source>
        <dbReference type="RefSeq" id="XP_015587183.1"/>
    </source>
</evidence>
<evidence type="ECO:0000256" key="11">
    <source>
        <dbReference type="ARBA" id="ARBA00052178"/>
    </source>
</evidence>
<comment type="catalytic activity">
    <reaction evidence="7">
        <text>serotonin + octadecanoyl-CoA = N-octadecanoyl-serotonin + CoA + H(+)</text>
        <dbReference type="Rhea" id="RHEA:51400"/>
        <dbReference type="ChEBI" id="CHEBI:15378"/>
        <dbReference type="ChEBI" id="CHEBI:57287"/>
        <dbReference type="ChEBI" id="CHEBI:57394"/>
        <dbReference type="ChEBI" id="CHEBI:134065"/>
        <dbReference type="ChEBI" id="CHEBI:350546"/>
    </reaction>
    <physiologicalReaction direction="left-to-right" evidence="7">
        <dbReference type="Rhea" id="RHEA:51401"/>
    </physiologicalReaction>
</comment>
<evidence type="ECO:0000313" key="14">
    <source>
        <dbReference type="Proteomes" id="UP000694920"/>
    </source>
</evidence>
<evidence type="ECO:0000256" key="5">
    <source>
        <dbReference type="ARBA" id="ARBA00039114"/>
    </source>
</evidence>
<keyword evidence="14" id="KW-1185">Reference proteome</keyword>
<comment type="catalytic activity">
    <reaction evidence="13">
        <text>serotonin + acetyl-CoA = N-acetylserotonin + CoA + H(+)</text>
        <dbReference type="Rhea" id="RHEA:25217"/>
        <dbReference type="ChEBI" id="CHEBI:15378"/>
        <dbReference type="ChEBI" id="CHEBI:17697"/>
        <dbReference type="ChEBI" id="CHEBI:57287"/>
        <dbReference type="ChEBI" id="CHEBI:57288"/>
        <dbReference type="ChEBI" id="CHEBI:350546"/>
        <dbReference type="EC" id="2.3.1.87"/>
    </reaction>
    <physiologicalReaction direction="left-to-right" evidence="13">
        <dbReference type="Rhea" id="RHEA:25218"/>
    </physiologicalReaction>
</comment>
<name>A0AAJ7FE21_CEPCN</name>
<evidence type="ECO:0000256" key="1">
    <source>
        <dbReference type="ARBA" id="ARBA00022679"/>
    </source>
</evidence>
<comment type="catalytic activity">
    <reaction evidence="10">
        <text>serotonin + (9Z)-octadecenoyl-CoA = N-(9Z-octadecenoyl)-serotonin + CoA + H(+)</text>
        <dbReference type="Rhea" id="RHEA:51392"/>
        <dbReference type="ChEBI" id="CHEBI:15378"/>
        <dbReference type="ChEBI" id="CHEBI:57287"/>
        <dbReference type="ChEBI" id="CHEBI:57387"/>
        <dbReference type="ChEBI" id="CHEBI:134064"/>
        <dbReference type="ChEBI" id="CHEBI:350546"/>
    </reaction>
    <physiologicalReaction direction="left-to-right" evidence="10">
        <dbReference type="Rhea" id="RHEA:51393"/>
    </physiologicalReaction>
</comment>
<evidence type="ECO:0000256" key="7">
    <source>
        <dbReference type="ARBA" id="ARBA00050849"/>
    </source>
</evidence>
<dbReference type="PANTHER" id="PTHR20905:SF32">
    <property type="entry name" value="ARYLALKYLAMINE N-ACETYLTRANSFERASE-LIKE 7, ISOFORM A"/>
    <property type="match status" value="1"/>
</dbReference>
<organism evidence="14 15">
    <name type="scientific">Cephus cinctus</name>
    <name type="common">Wheat stem sawfly</name>
    <dbReference type="NCBI Taxonomy" id="211228"/>
    <lineage>
        <taxon>Eukaryota</taxon>
        <taxon>Metazoa</taxon>
        <taxon>Ecdysozoa</taxon>
        <taxon>Arthropoda</taxon>
        <taxon>Hexapoda</taxon>
        <taxon>Insecta</taxon>
        <taxon>Pterygota</taxon>
        <taxon>Neoptera</taxon>
        <taxon>Endopterygota</taxon>
        <taxon>Hymenoptera</taxon>
        <taxon>Cephoidea</taxon>
        <taxon>Cephidae</taxon>
        <taxon>Cephus</taxon>
    </lineage>
</organism>
<dbReference type="GO" id="GO:0004059">
    <property type="term" value="F:aralkylamine N-acetyltransferase activity"/>
    <property type="evidence" value="ECO:0007669"/>
    <property type="project" value="UniProtKB-EC"/>
</dbReference>
<dbReference type="EC" id="2.3.1.87" evidence="5"/>
<dbReference type="SUPFAM" id="SSF55729">
    <property type="entry name" value="Acyl-CoA N-acyltransferases (Nat)"/>
    <property type="match status" value="1"/>
</dbReference>
<sequence length="213" mass="24301">MSSDLVTATDITEDYFPEVIYHLRQNFFADEPLNKALDLCKRGQPHFELERHCMLTLKQGFSRMLLTQDGRIAGVALNGILKKGEREEAERRLLEIADEKFKIIFGLLYKVNEKIDLFSNYNVQELFECRILSVDEGFRGRGFANTLMADSIKTARTAGFKVFKVDATGIYSQKVCASHGLKTEAEILYSEIEEFARPEPPHTALKLMVKVID</sequence>
<dbReference type="AlphaFoldDB" id="A0AAJ7FE21"/>
<dbReference type="InterPro" id="IPR016181">
    <property type="entry name" value="Acyl_CoA_acyltransferase"/>
</dbReference>
<evidence type="ECO:0000256" key="3">
    <source>
        <dbReference type="ARBA" id="ARBA00037926"/>
    </source>
</evidence>
<dbReference type="KEGG" id="ccin:107263961"/>
<comment type="catalytic activity">
    <reaction evidence="11">
        <text>serotonin + hexadecanoyl-CoA = N-hexadecanoyl-serotonin + CoA + H(+)</text>
        <dbReference type="Rhea" id="RHEA:51384"/>
        <dbReference type="ChEBI" id="CHEBI:15378"/>
        <dbReference type="ChEBI" id="CHEBI:57287"/>
        <dbReference type="ChEBI" id="CHEBI:57379"/>
        <dbReference type="ChEBI" id="CHEBI:134059"/>
        <dbReference type="ChEBI" id="CHEBI:350546"/>
    </reaction>
    <physiologicalReaction direction="left-to-right" evidence="11">
        <dbReference type="Rhea" id="RHEA:51385"/>
    </physiologicalReaction>
</comment>
<evidence type="ECO:0000256" key="6">
    <source>
        <dbReference type="ARBA" id="ARBA00050189"/>
    </source>
</evidence>
<comment type="catalytic activity">
    <reaction evidence="9">
        <text>dopamine + acetyl-CoA = N-acetyldopamine + CoA + H(+)</text>
        <dbReference type="Rhea" id="RHEA:51388"/>
        <dbReference type="ChEBI" id="CHEBI:15378"/>
        <dbReference type="ChEBI" id="CHEBI:57287"/>
        <dbReference type="ChEBI" id="CHEBI:57288"/>
        <dbReference type="ChEBI" id="CHEBI:59905"/>
        <dbReference type="ChEBI" id="CHEBI:125678"/>
    </reaction>
    <physiologicalReaction direction="left-to-right" evidence="9">
        <dbReference type="Rhea" id="RHEA:51389"/>
    </physiologicalReaction>
</comment>
<evidence type="ECO:0000256" key="2">
    <source>
        <dbReference type="ARBA" id="ARBA00023315"/>
    </source>
</evidence>
<dbReference type="GeneID" id="107263961"/>
<accession>A0AAJ7FE21</accession>
<proteinExistence type="inferred from homology"/>
<dbReference type="PANTHER" id="PTHR20905">
    <property type="entry name" value="N-ACETYLTRANSFERASE-RELATED"/>
    <property type="match status" value="1"/>
</dbReference>
<dbReference type="FunFam" id="3.40.630.30:FF:000046">
    <property type="entry name" value="Dopamine N-acetyltransferase"/>
    <property type="match status" value="1"/>
</dbReference>
<evidence type="ECO:0000256" key="10">
    <source>
        <dbReference type="ARBA" id="ARBA00051823"/>
    </source>
</evidence>